<feature type="compositionally biased region" description="Acidic residues" evidence="1">
    <location>
        <begin position="72"/>
        <end position="87"/>
    </location>
</feature>
<dbReference type="AlphaFoldDB" id="A0AAV2H1I1"/>
<evidence type="ECO:0000256" key="1">
    <source>
        <dbReference type="SAM" id="MobiDB-lite"/>
    </source>
</evidence>
<gene>
    <name evidence="2" type="ORF">GSLYS_00001661001</name>
</gene>
<feature type="compositionally biased region" description="Polar residues" evidence="1">
    <location>
        <begin position="653"/>
        <end position="683"/>
    </location>
</feature>
<feature type="compositionally biased region" description="Basic and acidic residues" evidence="1">
    <location>
        <begin position="323"/>
        <end position="339"/>
    </location>
</feature>
<feature type="compositionally biased region" description="Low complexity" evidence="1">
    <location>
        <begin position="471"/>
        <end position="492"/>
    </location>
</feature>
<organism evidence="2 3">
    <name type="scientific">Lymnaea stagnalis</name>
    <name type="common">Great pond snail</name>
    <name type="synonym">Helix stagnalis</name>
    <dbReference type="NCBI Taxonomy" id="6523"/>
    <lineage>
        <taxon>Eukaryota</taxon>
        <taxon>Metazoa</taxon>
        <taxon>Spiralia</taxon>
        <taxon>Lophotrochozoa</taxon>
        <taxon>Mollusca</taxon>
        <taxon>Gastropoda</taxon>
        <taxon>Heterobranchia</taxon>
        <taxon>Euthyneura</taxon>
        <taxon>Panpulmonata</taxon>
        <taxon>Hygrophila</taxon>
        <taxon>Lymnaeoidea</taxon>
        <taxon>Lymnaeidae</taxon>
        <taxon>Lymnaea</taxon>
    </lineage>
</organism>
<evidence type="ECO:0000313" key="3">
    <source>
        <dbReference type="Proteomes" id="UP001497497"/>
    </source>
</evidence>
<accession>A0AAV2H1I1</accession>
<dbReference type="Proteomes" id="UP001497497">
    <property type="component" value="Unassembled WGS sequence"/>
</dbReference>
<feature type="compositionally biased region" description="Basic and acidic residues" evidence="1">
    <location>
        <begin position="51"/>
        <end position="71"/>
    </location>
</feature>
<feature type="region of interest" description="Disordered" evidence="1">
    <location>
        <begin position="304"/>
        <end position="502"/>
    </location>
</feature>
<evidence type="ECO:0000313" key="2">
    <source>
        <dbReference type="EMBL" id="CAL1527484.1"/>
    </source>
</evidence>
<dbReference type="EMBL" id="CAXITT010000018">
    <property type="protein sequence ID" value="CAL1527484.1"/>
    <property type="molecule type" value="Genomic_DNA"/>
</dbReference>
<feature type="compositionally biased region" description="Polar residues" evidence="1">
    <location>
        <begin position="1"/>
        <end position="23"/>
    </location>
</feature>
<feature type="region of interest" description="Disordered" evidence="1">
    <location>
        <begin position="571"/>
        <end position="683"/>
    </location>
</feature>
<feature type="region of interest" description="Disordered" evidence="1">
    <location>
        <begin position="1"/>
        <end position="95"/>
    </location>
</feature>
<protein>
    <submittedName>
        <fullName evidence="2">Uncharacterized protein</fullName>
    </submittedName>
</protein>
<name>A0AAV2H1I1_LYMST</name>
<reference evidence="2 3" key="1">
    <citation type="submission" date="2024-04" db="EMBL/GenBank/DDBJ databases">
        <authorList>
            <consortium name="Genoscope - CEA"/>
            <person name="William W."/>
        </authorList>
    </citation>
    <scope>NUCLEOTIDE SEQUENCE [LARGE SCALE GENOMIC DNA]</scope>
</reference>
<comment type="caution">
    <text evidence="2">The sequence shown here is derived from an EMBL/GenBank/DDBJ whole genome shotgun (WGS) entry which is preliminary data.</text>
</comment>
<feature type="compositionally biased region" description="Polar residues" evidence="1">
    <location>
        <begin position="571"/>
        <end position="582"/>
    </location>
</feature>
<dbReference type="CDD" id="cd00590">
    <property type="entry name" value="RRM_SF"/>
    <property type="match status" value="1"/>
</dbReference>
<keyword evidence="3" id="KW-1185">Reference proteome</keyword>
<sequence length="683" mass="75847">MADSQIQEPNETQLETQAEQVQSIEECESQAIKLEEVAGDEIAGAADEADKDPSEDVGEIKPKEEIDRKNDLDEDGDEEEDDEEDNINIDKSSDPNVMPQVNISLLAKRRWQVKFYPLKPEDFMSGQITRVFKCARESLLYILAQNKYSRGKGEMFASSPKMAIRIVHNLMKLDFQYPEINIEIIKKNDEGAVEQKALLRYDPKLVRMLCIPPLPPRHGKKLRSRIIGSVFVKNLPNDTSKEMLRVLFPFAAEINYTPDKFKDCTARLVLENRISVLPCLKAFAKVELGGNILEFHPLEKRREQLSESKTTNIPKEQVVGVKVENEGDKSKEADSKDSSEPNTTVESKETKAAESKSPQKGPLSQKEIPKKTPTTSKNAGPPREYRREFRSRGRGTWISRGRDQGPINSYQEKKKVGGPPGKPVLRKPEVASRARANRPDIRKGPLGWDSAGNRSPIRQNQNRGNRGGSGNRNNRNNSVWNSRASGGRNRFSSGGGYATGGRADRRFEQQSFGGGMAGASGDMGINVEATKEMMLLQSQLSMAIKNQIAMLNQTQIAVEQAKRGAGMGLTTTDLTQASSSGEGSRAFGAGAKRRTNQSGFGSDYGDDSFGGKRQNLGLGSQQRSWAEESPADYYGMQQSQPSLDYGVDRQTEDTTPAYGNSYTSRNLSQSNAGYDQSSYRYHY</sequence>
<feature type="compositionally biased region" description="Basic and acidic residues" evidence="1">
    <location>
        <begin position="426"/>
        <end position="443"/>
    </location>
</feature>
<proteinExistence type="predicted"/>